<dbReference type="GO" id="GO:0005886">
    <property type="term" value="C:plasma membrane"/>
    <property type="evidence" value="ECO:0007669"/>
    <property type="project" value="UniProtKB-SubCell"/>
</dbReference>
<dbReference type="GO" id="GO:0022857">
    <property type="term" value="F:transmembrane transporter activity"/>
    <property type="evidence" value="ECO:0007669"/>
    <property type="project" value="InterPro"/>
</dbReference>
<sequence length="530" mass="59669">MKHQKNVTIKSKTKEKGTMKLNYKKTIYVGLAFLLISMFWQAYDAIIPKILIDKFGLNQTASGAVMALDNVLALFLLPFFGYLSDKTNHKKGRRTPYVIIGTILAAFLFVGMSFVDNYQTKKIETETNIIEKYELVKNIDEDATKAEWGIIVLTMDESSYKTSMANLLEDYSLFDKLSKDDYNTIKDHYYNYLASHAWEETKASPAVFIIFIVMLFFTLVMMSTFRSPAVALMPDVTIKPLRSKANAVINLMGAVGAITSIILLMILGVDKYSYVNYLWAFVIVGFIMLMMLAIFLYKVDEKKLVEEKIKLEAELKIVDEEENQAHDQMSKAKFVSLLLILFSVFFWFMGYNAVTTKLSDYAPKVLNMGYATPLLIAQATAIVGFIPIGIISSKIGRKKMILFGVVLLAVCFFSASILTAKTGILLYVVLGLTGIAWASINVNSYPMVVELSRGTDVGKYTGYYYTFSMAAQIVTPLLSGLFMDNFGRTILFPYATVFVIVSFVTMFFVKHGDVKPEVKSIIESFDVDMD</sequence>
<keyword evidence="2 5" id="KW-0812">Transmembrane</keyword>
<keyword evidence="3 5" id="KW-1133">Transmembrane helix</keyword>
<dbReference type="KEGG" id="abra:BN85304360"/>
<feature type="transmembrane region" description="Helical" evidence="5">
    <location>
        <begin position="424"/>
        <end position="442"/>
    </location>
</feature>
<reference evidence="7 8" key="1">
    <citation type="journal article" date="2013" name="J. Mol. Microbiol. Biotechnol.">
        <title>Analysis of the Complete Genomes of Acholeplasma brassicae , A. palmae and A. laidlawii and Their Comparison to the Obligate Parasites from ' Candidatus Phytoplasma'.</title>
        <authorList>
            <person name="Kube M."/>
            <person name="Siewert C."/>
            <person name="Migdoll A.M."/>
            <person name="Duduk B."/>
            <person name="Holz S."/>
            <person name="Rabus R."/>
            <person name="Seemuller E."/>
            <person name="Mitrovic J."/>
            <person name="Muller I."/>
            <person name="Buttner C."/>
            <person name="Reinhardt R."/>
        </authorList>
    </citation>
    <scope>NUCLEOTIDE SEQUENCE [LARGE SCALE GENOMIC DNA]</scope>
    <source>
        <strain evidence="8">0502</strain>
    </source>
</reference>
<organism evidence="7 8">
    <name type="scientific">Acholeplasma brassicae</name>
    <dbReference type="NCBI Taxonomy" id="61635"/>
    <lineage>
        <taxon>Bacteria</taxon>
        <taxon>Bacillati</taxon>
        <taxon>Mycoplasmatota</taxon>
        <taxon>Mollicutes</taxon>
        <taxon>Acholeplasmatales</taxon>
        <taxon>Acholeplasmataceae</taxon>
        <taxon>Acholeplasma</taxon>
    </lineage>
</organism>
<feature type="transmembrane region" description="Helical" evidence="5">
    <location>
        <begin position="274"/>
        <end position="297"/>
    </location>
</feature>
<evidence type="ECO:0000256" key="2">
    <source>
        <dbReference type="ARBA" id="ARBA00022692"/>
    </source>
</evidence>
<comment type="subcellular location">
    <subcellularLocation>
        <location evidence="1">Cell membrane</location>
        <topology evidence="1">Multi-pass membrane protein</topology>
    </subcellularLocation>
</comment>
<feature type="transmembrane region" description="Helical" evidence="5">
    <location>
        <begin position="247"/>
        <end position="268"/>
    </location>
</feature>
<dbReference type="SUPFAM" id="SSF103473">
    <property type="entry name" value="MFS general substrate transporter"/>
    <property type="match status" value="2"/>
</dbReference>
<dbReference type="AlphaFoldDB" id="U4KMP2"/>
<evidence type="ECO:0000256" key="5">
    <source>
        <dbReference type="SAM" id="Phobius"/>
    </source>
</evidence>
<proteinExistence type="predicted"/>
<evidence type="ECO:0000313" key="7">
    <source>
        <dbReference type="EMBL" id="CCV65457.1"/>
    </source>
</evidence>
<dbReference type="OrthoDB" id="7584869at2"/>
<feature type="transmembrane region" description="Helical" evidence="5">
    <location>
        <begin position="334"/>
        <end position="354"/>
    </location>
</feature>
<feature type="transmembrane region" description="Helical" evidence="5">
    <location>
        <begin position="63"/>
        <end position="83"/>
    </location>
</feature>
<accession>U4KMP2</accession>
<dbReference type="InterPro" id="IPR036259">
    <property type="entry name" value="MFS_trans_sf"/>
</dbReference>
<dbReference type="PROSITE" id="PS50850">
    <property type="entry name" value="MFS"/>
    <property type="match status" value="1"/>
</dbReference>
<dbReference type="HOGENOM" id="CLU_038661_0_0_14"/>
<feature type="transmembrane region" description="Helical" evidence="5">
    <location>
        <begin position="463"/>
        <end position="483"/>
    </location>
</feature>
<dbReference type="Gene3D" id="1.20.1250.20">
    <property type="entry name" value="MFS general substrate transporter like domains"/>
    <property type="match status" value="3"/>
</dbReference>
<evidence type="ECO:0000256" key="1">
    <source>
        <dbReference type="ARBA" id="ARBA00004651"/>
    </source>
</evidence>
<dbReference type="PANTHER" id="PTHR23528">
    <property type="match status" value="1"/>
</dbReference>
<dbReference type="Pfam" id="PF13347">
    <property type="entry name" value="MFS_2"/>
    <property type="match status" value="1"/>
</dbReference>
<evidence type="ECO:0000256" key="3">
    <source>
        <dbReference type="ARBA" id="ARBA00022989"/>
    </source>
</evidence>
<gene>
    <name evidence="7" type="ORF">BN85304360</name>
</gene>
<feature type="domain" description="Major facilitator superfamily (MFS) profile" evidence="6">
    <location>
        <begin position="25"/>
        <end position="513"/>
    </location>
</feature>
<dbReference type="InterPro" id="IPR011701">
    <property type="entry name" value="MFS"/>
</dbReference>
<evidence type="ECO:0000259" key="6">
    <source>
        <dbReference type="PROSITE" id="PS50850"/>
    </source>
</evidence>
<feature type="transmembrane region" description="Helical" evidence="5">
    <location>
        <begin position="489"/>
        <end position="509"/>
    </location>
</feature>
<evidence type="ECO:0000256" key="4">
    <source>
        <dbReference type="ARBA" id="ARBA00023136"/>
    </source>
</evidence>
<dbReference type="EMBL" id="FO681348">
    <property type="protein sequence ID" value="CCV65457.1"/>
    <property type="molecule type" value="Genomic_DNA"/>
</dbReference>
<keyword evidence="4 5" id="KW-0472">Membrane</keyword>
<feature type="transmembrane region" description="Helical" evidence="5">
    <location>
        <begin position="95"/>
        <end position="115"/>
    </location>
</feature>
<feature type="transmembrane region" description="Helical" evidence="5">
    <location>
        <begin position="206"/>
        <end position="226"/>
    </location>
</feature>
<protein>
    <submittedName>
        <fullName evidence="7">Major facilitator superfamily, general substrate transporter</fullName>
    </submittedName>
</protein>
<dbReference type="Pfam" id="PF07690">
    <property type="entry name" value="MFS_1"/>
    <property type="match status" value="1"/>
</dbReference>
<dbReference type="InterPro" id="IPR020846">
    <property type="entry name" value="MFS_dom"/>
</dbReference>
<evidence type="ECO:0000313" key="8">
    <source>
        <dbReference type="Proteomes" id="UP000032737"/>
    </source>
</evidence>
<feature type="transmembrane region" description="Helical" evidence="5">
    <location>
        <begin position="374"/>
        <end position="393"/>
    </location>
</feature>
<dbReference type="RefSeq" id="WP_030004316.1">
    <property type="nucleotide sequence ID" value="NC_022549.1"/>
</dbReference>
<dbReference type="Proteomes" id="UP000032737">
    <property type="component" value="Chromosome"/>
</dbReference>
<feature type="transmembrane region" description="Helical" evidence="5">
    <location>
        <begin position="21"/>
        <end position="43"/>
    </location>
</feature>
<dbReference type="PANTHER" id="PTHR23528:SF1">
    <property type="entry name" value="MAJOR FACILITATOR SUPERFAMILY (MFS) PROFILE DOMAIN-CONTAINING PROTEIN"/>
    <property type="match status" value="1"/>
</dbReference>
<dbReference type="STRING" id="61635.BN85304360"/>
<feature type="transmembrane region" description="Helical" evidence="5">
    <location>
        <begin position="400"/>
        <end position="418"/>
    </location>
</feature>
<keyword evidence="8" id="KW-1185">Reference proteome</keyword>
<name>U4KMP2_9MOLU</name>